<organism evidence="8 9">
    <name type="scientific">Kaistella flava</name>
    <name type="common">ex Peng et al. 2021</name>
    <dbReference type="NCBI Taxonomy" id="2038776"/>
    <lineage>
        <taxon>Bacteria</taxon>
        <taxon>Pseudomonadati</taxon>
        <taxon>Bacteroidota</taxon>
        <taxon>Flavobacteriia</taxon>
        <taxon>Flavobacteriales</taxon>
        <taxon>Weeksellaceae</taxon>
        <taxon>Chryseobacterium group</taxon>
        <taxon>Kaistella</taxon>
    </lineage>
</organism>
<dbReference type="InterPro" id="IPR018060">
    <property type="entry name" value="HTH_AraC"/>
</dbReference>
<evidence type="ECO:0000259" key="7">
    <source>
        <dbReference type="PROSITE" id="PS01124"/>
    </source>
</evidence>
<keyword evidence="4" id="KW-0175">Coiled coil</keyword>
<dbReference type="KEGG" id="kfa:Q73A0000_13615"/>
<dbReference type="Proteomes" id="UP000594195">
    <property type="component" value="Chromosome"/>
</dbReference>
<dbReference type="Gene3D" id="1.25.40.10">
    <property type="entry name" value="Tetratricopeptide repeat domain"/>
    <property type="match status" value="1"/>
</dbReference>
<dbReference type="GO" id="GO:0043565">
    <property type="term" value="F:sequence-specific DNA binding"/>
    <property type="evidence" value="ECO:0007669"/>
    <property type="project" value="InterPro"/>
</dbReference>
<evidence type="ECO:0000256" key="2">
    <source>
        <dbReference type="ARBA" id="ARBA00023125"/>
    </source>
</evidence>
<feature type="signal peptide" evidence="6">
    <location>
        <begin position="1"/>
        <end position="22"/>
    </location>
</feature>
<feature type="coiled-coil region" evidence="4">
    <location>
        <begin position="283"/>
        <end position="317"/>
    </location>
</feature>
<keyword evidence="3" id="KW-0804">Transcription</keyword>
<reference evidence="8 9" key="1">
    <citation type="submission" date="2019-05" db="EMBL/GenBank/DDBJ databases">
        <title>Chryseobacterium sp. isolated from King George Island, maritime Antarctica.</title>
        <authorList>
            <person name="Peng X."/>
        </authorList>
    </citation>
    <scope>NUCLEOTIDE SEQUENCE [LARGE SCALE GENOMIC DNA]</scope>
    <source>
        <strain evidence="8 9">7-3A</strain>
    </source>
</reference>
<feature type="chain" id="PRO_5033019350" evidence="6">
    <location>
        <begin position="23"/>
        <end position="507"/>
    </location>
</feature>
<dbReference type="SMART" id="SM00342">
    <property type="entry name" value="HTH_ARAC"/>
    <property type="match status" value="1"/>
</dbReference>
<accession>A0A7M2YAZ0</accession>
<dbReference type="AlphaFoldDB" id="A0A7M2YAZ0"/>
<evidence type="ECO:0000313" key="9">
    <source>
        <dbReference type="Proteomes" id="UP000594195"/>
    </source>
</evidence>
<dbReference type="PANTHER" id="PTHR43280:SF29">
    <property type="entry name" value="ARAC-FAMILY TRANSCRIPTIONAL REGULATOR"/>
    <property type="match status" value="1"/>
</dbReference>
<dbReference type="InterPro" id="IPR009057">
    <property type="entry name" value="Homeodomain-like_sf"/>
</dbReference>
<dbReference type="EMBL" id="CP040442">
    <property type="protein sequence ID" value="QOW11321.1"/>
    <property type="molecule type" value="Genomic_DNA"/>
</dbReference>
<dbReference type="Gene3D" id="1.10.10.60">
    <property type="entry name" value="Homeodomain-like"/>
    <property type="match status" value="2"/>
</dbReference>
<evidence type="ECO:0000256" key="4">
    <source>
        <dbReference type="SAM" id="Coils"/>
    </source>
</evidence>
<evidence type="ECO:0000256" key="3">
    <source>
        <dbReference type="ARBA" id="ARBA00023163"/>
    </source>
</evidence>
<evidence type="ECO:0000256" key="6">
    <source>
        <dbReference type="SAM" id="SignalP"/>
    </source>
</evidence>
<name>A0A7M2YAZ0_9FLAO</name>
<feature type="transmembrane region" description="Helical" evidence="5">
    <location>
        <begin position="327"/>
        <end position="346"/>
    </location>
</feature>
<dbReference type="SUPFAM" id="SSF48452">
    <property type="entry name" value="TPR-like"/>
    <property type="match status" value="1"/>
</dbReference>
<keyword evidence="9" id="KW-1185">Reference proteome</keyword>
<proteinExistence type="predicted"/>
<dbReference type="GO" id="GO:0003700">
    <property type="term" value="F:DNA-binding transcription factor activity"/>
    <property type="evidence" value="ECO:0007669"/>
    <property type="project" value="InterPro"/>
</dbReference>
<dbReference type="PANTHER" id="PTHR43280">
    <property type="entry name" value="ARAC-FAMILY TRANSCRIPTIONAL REGULATOR"/>
    <property type="match status" value="1"/>
</dbReference>
<feature type="domain" description="HTH araC/xylS-type" evidence="7">
    <location>
        <begin position="395"/>
        <end position="503"/>
    </location>
</feature>
<keyword evidence="6" id="KW-0732">Signal</keyword>
<keyword evidence="5" id="KW-1133">Transmembrane helix</keyword>
<dbReference type="SUPFAM" id="SSF46689">
    <property type="entry name" value="Homeodomain-like"/>
    <property type="match status" value="1"/>
</dbReference>
<evidence type="ECO:0000256" key="1">
    <source>
        <dbReference type="ARBA" id="ARBA00023015"/>
    </source>
</evidence>
<gene>
    <name evidence="8" type="ORF">Q73A0000_13615</name>
</gene>
<keyword evidence="5" id="KW-0812">Transmembrane</keyword>
<keyword evidence="2" id="KW-0238">DNA-binding</keyword>
<dbReference type="PROSITE" id="PS01124">
    <property type="entry name" value="HTH_ARAC_FAMILY_2"/>
    <property type="match status" value="1"/>
</dbReference>
<sequence length="507" mass="59172">MRIFIKPFLIILLSLNFLSAQSRSDFELRVENSFIKLYENPDVAIHAAKEVRNDGGGWFTKDILTRAYLLKGDYLSSVRDAFEKSTLENENQELLSGLIIAREFYFLNLYEQTSKIIEPLLQDTKSTDKKVSNAVYAKLFQLNTRNLIALKKLDEAEKSLLKSSNFAKNNKNSFVLILKENEFLKATIALEKGNRPEARKIADRLLKDLSSLPRATYLFSVIQQFRGQLFFEEQHYDQAIECLNSSLNAIDKINYIPLKSSIYEDLAKNYLVIKNNEEFELYKNKYRETSKLLEEDKKEARLELIKLSTELSTENNKVILHQKKMQLRYIIGISLLLVLLMVYIFIREVQKSKTLIKQIKFFRTINFKQTEVSKEEVKAKEPLKKQLIIPKETEKEILNGLQQFEQSKKYLDNNMSLPTLAGELNTNTKYLSEIINKYKDKNFNSYINELRIKYIIHLLSTDRSYLQYKISYIAEIGGFTSHSAFTNIFKAVTGMSPHEYMQTLRKD</sequence>
<evidence type="ECO:0000313" key="8">
    <source>
        <dbReference type="EMBL" id="QOW11321.1"/>
    </source>
</evidence>
<keyword evidence="1" id="KW-0805">Transcription regulation</keyword>
<dbReference type="Pfam" id="PF12833">
    <property type="entry name" value="HTH_18"/>
    <property type="match status" value="1"/>
</dbReference>
<protein>
    <submittedName>
        <fullName evidence="8">Helix-turn-helix domain-containing protein</fullName>
    </submittedName>
</protein>
<keyword evidence="5" id="KW-0472">Membrane</keyword>
<evidence type="ECO:0000256" key="5">
    <source>
        <dbReference type="SAM" id="Phobius"/>
    </source>
</evidence>
<dbReference type="InterPro" id="IPR011990">
    <property type="entry name" value="TPR-like_helical_dom_sf"/>
</dbReference>